<dbReference type="EMBL" id="VCHE01000061">
    <property type="protein sequence ID" value="KAB2573338.1"/>
    <property type="molecule type" value="Genomic_DNA"/>
</dbReference>
<evidence type="ECO:0000256" key="2">
    <source>
        <dbReference type="ARBA" id="ARBA00022692"/>
    </source>
</evidence>
<keyword evidence="4 5" id="KW-0472">Membrane</keyword>
<keyword evidence="3 5" id="KW-1133">Transmembrane helix</keyword>
<feature type="transmembrane region" description="Helical" evidence="5">
    <location>
        <begin position="177"/>
        <end position="196"/>
    </location>
</feature>
<dbReference type="Proteomes" id="UP000325902">
    <property type="component" value="Unassembled WGS sequence"/>
</dbReference>
<feature type="transmembrane region" description="Helical" evidence="5">
    <location>
        <begin position="65"/>
        <end position="84"/>
    </location>
</feature>
<accession>A0A5N5D6F1</accession>
<dbReference type="InterPro" id="IPR036259">
    <property type="entry name" value="MFS_trans_sf"/>
</dbReference>
<dbReference type="PANTHER" id="PTHR42718:SF27">
    <property type="entry name" value="TRANSPORTER, PUTATIVE-RELATED"/>
    <property type="match status" value="1"/>
</dbReference>
<evidence type="ECO:0000256" key="3">
    <source>
        <dbReference type="ARBA" id="ARBA00022989"/>
    </source>
</evidence>
<gene>
    <name evidence="6" type="ORF">DBV05_g8022</name>
</gene>
<keyword evidence="7" id="KW-1185">Reference proteome</keyword>
<organism evidence="6 7">
    <name type="scientific">Lasiodiplodia theobromae</name>
    <dbReference type="NCBI Taxonomy" id="45133"/>
    <lineage>
        <taxon>Eukaryota</taxon>
        <taxon>Fungi</taxon>
        <taxon>Dikarya</taxon>
        <taxon>Ascomycota</taxon>
        <taxon>Pezizomycotina</taxon>
        <taxon>Dothideomycetes</taxon>
        <taxon>Dothideomycetes incertae sedis</taxon>
        <taxon>Botryosphaeriales</taxon>
        <taxon>Botryosphaeriaceae</taxon>
        <taxon>Lasiodiplodia</taxon>
    </lineage>
</organism>
<evidence type="ECO:0000313" key="6">
    <source>
        <dbReference type="EMBL" id="KAB2573338.1"/>
    </source>
</evidence>
<dbReference type="OrthoDB" id="2130629at2759"/>
<evidence type="ECO:0000256" key="1">
    <source>
        <dbReference type="ARBA" id="ARBA00004141"/>
    </source>
</evidence>
<evidence type="ECO:0000313" key="7">
    <source>
        <dbReference type="Proteomes" id="UP000325902"/>
    </source>
</evidence>
<evidence type="ECO:0000256" key="5">
    <source>
        <dbReference type="SAM" id="Phobius"/>
    </source>
</evidence>
<sequence length="207" mass="22018">MTVCATVFLVWGAFNGVEQFMAFYLEYVRGVAPLQSSLYFLPAPVADALVNVTVGTLLLLMQPAVAVPAACAVTAVAPLILALLCRADGPRYWHAVFEAMALNVLAPDVIYTIANLVITAAFPEKTQALAGGVFNTMAQIGKSVGLATTTAVAMRVTAEVQDGRGNEEALLQGYKAGWWYCFTLSTGAVVVSAWGLRRVGKVEVKQE</sequence>
<dbReference type="PANTHER" id="PTHR42718">
    <property type="entry name" value="MAJOR FACILITATOR SUPERFAMILY MULTIDRUG TRANSPORTER MFSC"/>
    <property type="match status" value="1"/>
</dbReference>
<protein>
    <submittedName>
        <fullName evidence="6">Uncharacterized protein</fullName>
    </submittedName>
</protein>
<comment type="subcellular location">
    <subcellularLocation>
        <location evidence="1">Membrane</location>
        <topology evidence="1">Multi-pass membrane protein</topology>
    </subcellularLocation>
</comment>
<proteinExistence type="predicted"/>
<dbReference type="SUPFAM" id="SSF103473">
    <property type="entry name" value="MFS general substrate transporter"/>
    <property type="match status" value="1"/>
</dbReference>
<dbReference type="Gene3D" id="1.20.1250.20">
    <property type="entry name" value="MFS general substrate transporter like domains"/>
    <property type="match status" value="1"/>
</dbReference>
<dbReference type="GO" id="GO:0016020">
    <property type="term" value="C:membrane"/>
    <property type="evidence" value="ECO:0007669"/>
    <property type="project" value="UniProtKB-SubCell"/>
</dbReference>
<reference evidence="6 7" key="1">
    <citation type="journal article" date="2019" name="Sci. Rep.">
        <title>A multi-omics analysis of the grapevine pathogen Lasiodiplodia theobromae reveals that temperature affects the expression of virulence- and pathogenicity-related genes.</title>
        <authorList>
            <person name="Felix C."/>
            <person name="Meneses R."/>
            <person name="Goncalves M.F.M."/>
            <person name="Tilleman L."/>
            <person name="Duarte A.S."/>
            <person name="Jorrin-Novo J.V."/>
            <person name="Van de Peer Y."/>
            <person name="Deforce D."/>
            <person name="Van Nieuwerburgh F."/>
            <person name="Esteves A.C."/>
            <person name="Alves A."/>
        </authorList>
    </citation>
    <scope>NUCLEOTIDE SEQUENCE [LARGE SCALE GENOMIC DNA]</scope>
    <source>
        <strain evidence="6 7">LA-SOL3</strain>
    </source>
</reference>
<name>A0A5N5D6F1_9PEZI</name>
<comment type="caution">
    <text evidence="6">The sequence shown here is derived from an EMBL/GenBank/DDBJ whole genome shotgun (WGS) entry which is preliminary data.</text>
</comment>
<keyword evidence="2 5" id="KW-0812">Transmembrane</keyword>
<evidence type="ECO:0000256" key="4">
    <source>
        <dbReference type="ARBA" id="ARBA00023136"/>
    </source>
</evidence>
<dbReference type="AlphaFoldDB" id="A0A5N5D6F1"/>